<name>A0ACB8MRW0_CITSI</name>
<organism evidence="1 2">
    <name type="scientific">Citrus sinensis</name>
    <name type="common">Sweet orange</name>
    <name type="synonym">Citrus aurantium var. sinensis</name>
    <dbReference type="NCBI Taxonomy" id="2711"/>
    <lineage>
        <taxon>Eukaryota</taxon>
        <taxon>Viridiplantae</taxon>
        <taxon>Streptophyta</taxon>
        <taxon>Embryophyta</taxon>
        <taxon>Tracheophyta</taxon>
        <taxon>Spermatophyta</taxon>
        <taxon>Magnoliopsida</taxon>
        <taxon>eudicotyledons</taxon>
        <taxon>Gunneridae</taxon>
        <taxon>Pentapetalae</taxon>
        <taxon>rosids</taxon>
        <taxon>malvids</taxon>
        <taxon>Sapindales</taxon>
        <taxon>Rutaceae</taxon>
        <taxon>Aurantioideae</taxon>
        <taxon>Citrus</taxon>
    </lineage>
</organism>
<comment type="caution">
    <text evidence="1">The sequence shown here is derived from an EMBL/GenBank/DDBJ whole genome shotgun (WGS) entry which is preliminary data.</text>
</comment>
<dbReference type="Proteomes" id="UP000829398">
    <property type="component" value="Chromosome 3"/>
</dbReference>
<reference evidence="2" key="1">
    <citation type="journal article" date="2023" name="Hortic. Res.">
        <title>A chromosome-level phased genome enabling allele-level studies in sweet orange: a case study on citrus Huanglongbing tolerance.</title>
        <authorList>
            <person name="Wu B."/>
            <person name="Yu Q."/>
            <person name="Deng Z."/>
            <person name="Duan Y."/>
            <person name="Luo F."/>
            <person name="Gmitter F. Jr."/>
        </authorList>
    </citation>
    <scope>NUCLEOTIDE SEQUENCE [LARGE SCALE GENOMIC DNA]</scope>
    <source>
        <strain evidence="2">cv. Valencia</strain>
    </source>
</reference>
<evidence type="ECO:0000313" key="1">
    <source>
        <dbReference type="EMBL" id="KAH9788307.1"/>
    </source>
</evidence>
<sequence>MHRSGAAMAWNVFKFCTALRGLGSIMILLVLGVVGVTYYAVVLTNYGPALYDGGLDSVTAVAVLILFHCLLVMLLWSYFSVVLTDAGSVPPNWRPALDEERGEADPLNASEFSGAQSDPLNPRIRYCRKCNQLKPPRCHHCSVCECLYTFSLRKIRCINLFVSGGRCILKMDHHCVWVVNCVGALNYKYFLLFLLYTFLETSLVTLSLLPHFISFFSEGEIPGTPGTLATTFLAFVLNLAFALSVLGFLIMHISLVSANTTTIEAYEKKTTPKWRYDLGRKKNFEQVFGTDKRYWFIPAYSDEDIRKMPALQGLEYPSKPDFDSQEF</sequence>
<evidence type="ECO:0000313" key="2">
    <source>
        <dbReference type="Proteomes" id="UP000829398"/>
    </source>
</evidence>
<accession>A0ACB8MRW0</accession>
<keyword evidence="2" id="KW-1185">Reference proteome</keyword>
<protein>
    <submittedName>
        <fullName evidence="1">Uncharacterized protein</fullName>
    </submittedName>
</protein>
<dbReference type="EMBL" id="CM039172">
    <property type="protein sequence ID" value="KAH9788307.1"/>
    <property type="molecule type" value="Genomic_DNA"/>
</dbReference>
<gene>
    <name evidence="1" type="ORF">KPL71_010850</name>
</gene>
<proteinExistence type="predicted"/>